<keyword evidence="4 13" id="KW-0813">Transport</keyword>
<evidence type="ECO:0000259" key="15">
    <source>
        <dbReference type="Pfam" id="PF02096"/>
    </source>
</evidence>
<dbReference type="InterPro" id="IPR001708">
    <property type="entry name" value="YidC/ALB3/OXA1/COX18"/>
</dbReference>
<keyword evidence="10 13" id="KW-0143">Chaperone</keyword>
<dbReference type="GO" id="GO:0032977">
    <property type="term" value="F:membrane insertase activity"/>
    <property type="evidence" value="ECO:0007669"/>
    <property type="project" value="InterPro"/>
</dbReference>
<feature type="domain" description="Membrane insertase YidC/Oxa/ALB C-terminal" evidence="15">
    <location>
        <begin position="403"/>
        <end position="586"/>
    </location>
</feature>
<dbReference type="InterPro" id="IPR028053">
    <property type="entry name" value="Membr_insert_YidC_N"/>
</dbReference>
<dbReference type="Gene3D" id="2.70.98.90">
    <property type="match status" value="1"/>
</dbReference>
<evidence type="ECO:0000256" key="1">
    <source>
        <dbReference type="ARBA" id="ARBA00004429"/>
    </source>
</evidence>
<dbReference type="CDD" id="cd19961">
    <property type="entry name" value="EcYidC-like_peri"/>
    <property type="match status" value="1"/>
</dbReference>
<dbReference type="PANTHER" id="PTHR12428:SF65">
    <property type="entry name" value="CYTOCHROME C OXIDASE ASSEMBLY PROTEIN COX18, MITOCHONDRIAL"/>
    <property type="match status" value="1"/>
</dbReference>
<dbReference type="NCBIfam" id="TIGR03593">
    <property type="entry name" value="yidC_nterm"/>
    <property type="match status" value="1"/>
</dbReference>
<reference evidence="17 18" key="2">
    <citation type="journal article" date="2016" name="ISME J.">
        <title>Characterization of the first cultured representative of Verrucomicrobia subdivision 5 indicates the proposal of a novel phylum.</title>
        <authorList>
            <person name="Spring S."/>
            <person name="Bunk B."/>
            <person name="Sproer C."/>
            <person name="Schumann P."/>
            <person name="Rohde M."/>
            <person name="Tindall B.J."/>
            <person name="Klenk H.P."/>
        </authorList>
    </citation>
    <scope>NUCLEOTIDE SEQUENCE [LARGE SCALE GENOMIC DNA]</scope>
    <source>
        <strain evidence="17 18">L21-Fru-AB</strain>
    </source>
</reference>
<accession>A0A0G3EC21</accession>
<sequence>MAAAPAALSRRTTKRGPMNLDRKDWIILGVLFLLLISWQMIDRTVLAPMFPEDTEPAREVAADRAAPREGDEPGGIPAEPAEPAAGSSAPELESAPQPVPEPDGRSAAPERTVEISGEKFGLVLTSRGGGIREAVLPEYRSTPEEGSGPVRLNFADHPALVYEGLSGLGEDGSLEIVDASGDAVKFAHRWDSGLVFERTVEIVGDYQLSVIDRFVNRGDEAIELPERALRTGGMSNPPHVSSMRGMVYLSVDAYSSANGVKRWDRKISKWFKKEGHPLELVRQPEDWAGPVDWVAAKNKFFVQILNPEADTTRGMRIEARRDPESADDTVDRLAVAARFDPVVLSAGEPLELEHRYYVGPKKLKILQDLGAHQDRVMELGWFRFIGRPLLKVLNGIHAVLPNYGVAIILLTMLVRIIFWPVTHKSTESMKRMQKIQPLMKEIREKHKDNPQKMQQELMALYKEHKVNPMGGCLPMLIQIPVFIALFWVLRSAIELRFASFLWVADLSEPENLFADALPIALNILPLVMAGTMFLQQKLTPTAGDPQQQKMMMFMPVMLLFILYPMPSGLVLYWTTSNLLMIVQLLWRRRKEAGEAA</sequence>
<organism evidence="17 18">
    <name type="scientific">Kiritimatiella glycovorans</name>
    <dbReference type="NCBI Taxonomy" id="1307763"/>
    <lineage>
        <taxon>Bacteria</taxon>
        <taxon>Pseudomonadati</taxon>
        <taxon>Kiritimatiellota</taxon>
        <taxon>Kiritimatiellia</taxon>
        <taxon>Kiritimatiellales</taxon>
        <taxon>Kiritimatiellaceae</taxon>
        <taxon>Kiritimatiella</taxon>
    </lineage>
</organism>
<evidence type="ECO:0000256" key="3">
    <source>
        <dbReference type="ARBA" id="ARBA00015325"/>
    </source>
</evidence>
<dbReference type="InterPro" id="IPR019998">
    <property type="entry name" value="Membr_insert_YidC"/>
</dbReference>
<evidence type="ECO:0000256" key="14">
    <source>
        <dbReference type="SAM" id="MobiDB-lite"/>
    </source>
</evidence>
<dbReference type="PANTHER" id="PTHR12428">
    <property type="entry name" value="OXA1"/>
    <property type="match status" value="1"/>
</dbReference>
<dbReference type="PRINTS" id="PR00701">
    <property type="entry name" value="60KDINNERMP"/>
</dbReference>
<dbReference type="Pfam" id="PF02096">
    <property type="entry name" value="60KD_IMP"/>
    <property type="match status" value="1"/>
</dbReference>
<dbReference type="GO" id="GO:0005886">
    <property type="term" value="C:plasma membrane"/>
    <property type="evidence" value="ECO:0007669"/>
    <property type="project" value="UniProtKB-SubCell"/>
</dbReference>
<feature type="transmembrane region" description="Helical" evidence="13">
    <location>
        <begin position="403"/>
        <end position="422"/>
    </location>
</feature>
<feature type="domain" description="Membrane insertase YidC N-terminal" evidence="16">
    <location>
        <begin position="113"/>
        <end position="391"/>
    </location>
</feature>
<feature type="transmembrane region" description="Helical" evidence="13">
    <location>
        <begin position="472"/>
        <end position="493"/>
    </location>
</feature>
<comment type="similarity">
    <text evidence="2 13">Belongs to the OXA1/ALB3/YidC family. Type 1 subfamily.</text>
</comment>
<evidence type="ECO:0000313" key="18">
    <source>
        <dbReference type="Proteomes" id="UP000035268"/>
    </source>
</evidence>
<dbReference type="Proteomes" id="UP000035268">
    <property type="component" value="Chromosome"/>
</dbReference>
<evidence type="ECO:0000256" key="9">
    <source>
        <dbReference type="ARBA" id="ARBA00023136"/>
    </source>
</evidence>
<evidence type="ECO:0000259" key="16">
    <source>
        <dbReference type="Pfam" id="PF14849"/>
    </source>
</evidence>
<feature type="transmembrane region" description="Helical" evidence="13">
    <location>
        <begin position="25"/>
        <end position="41"/>
    </location>
</feature>
<evidence type="ECO:0000256" key="12">
    <source>
        <dbReference type="ARBA" id="ARBA00033342"/>
    </source>
</evidence>
<feature type="region of interest" description="Disordered" evidence="14">
    <location>
        <begin position="56"/>
        <end position="112"/>
    </location>
</feature>
<dbReference type="GO" id="GO:0015031">
    <property type="term" value="P:protein transport"/>
    <property type="evidence" value="ECO:0007669"/>
    <property type="project" value="UniProtKB-KW"/>
</dbReference>
<keyword evidence="18" id="KW-1185">Reference proteome</keyword>
<keyword evidence="9 13" id="KW-0472">Membrane</keyword>
<evidence type="ECO:0000313" key="17">
    <source>
        <dbReference type="EMBL" id="AKJ63823.1"/>
    </source>
</evidence>
<dbReference type="KEGG" id="vbl:L21SP4_00551"/>
<evidence type="ECO:0000256" key="6">
    <source>
        <dbReference type="ARBA" id="ARBA00022692"/>
    </source>
</evidence>
<feature type="compositionally biased region" description="Low complexity" evidence="14">
    <location>
        <begin position="74"/>
        <end position="96"/>
    </location>
</feature>
<feature type="transmembrane region" description="Helical" evidence="13">
    <location>
        <begin position="555"/>
        <end position="574"/>
    </location>
</feature>
<dbReference type="PRINTS" id="PR01900">
    <property type="entry name" value="YIDCPROTEIN"/>
</dbReference>
<evidence type="ECO:0000256" key="11">
    <source>
        <dbReference type="ARBA" id="ARBA00033245"/>
    </source>
</evidence>
<dbReference type="PATRIC" id="fig|1609981.3.peg.573"/>
<comment type="function">
    <text evidence="13">Required for the insertion and/or proper folding and/or complex formation of integral membrane proteins into the membrane. Involved in integration of membrane proteins that insert both dependently and independently of the Sec translocase complex, as well as at least some lipoproteins. Aids folding of multispanning membrane proteins.</text>
</comment>
<keyword evidence="6 13" id="KW-0812">Transmembrane</keyword>
<feature type="compositionally biased region" description="Basic and acidic residues" evidence="14">
    <location>
        <begin position="56"/>
        <end position="71"/>
    </location>
</feature>
<dbReference type="NCBIfam" id="TIGR03592">
    <property type="entry name" value="yidC_oxa1_cterm"/>
    <property type="match status" value="1"/>
</dbReference>
<protein>
    <recommendedName>
        <fullName evidence="3 13">Membrane protein insertase YidC</fullName>
    </recommendedName>
    <alternativeName>
        <fullName evidence="12 13">Foldase YidC</fullName>
    </alternativeName>
    <alternativeName>
        <fullName evidence="11 13">Membrane integrase YidC</fullName>
    </alternativeName>
    <alternativeName>
        <fullName evidence="13">Membrane protein YidC</fullName>
    </alternativeName>
</protein>
<evidence type="ECO:0000256" key="5">
    <source>
        <dbReference type="ARBA" id="ARBA00022475"/>
    </source>
</evidence>
<evidence type="ECO:0000256" key="13">
    <source>
        <dbReference type="HAMAP-Rule" id="MF_01810"/>
    </source>
</evidence>
<dbReference type="InterPro" id="IPR038221">
    <property type="entry name" value="YidC_periplasmic_sf"/>
</dbReference>
<evidence type="ECO:0000256" key="4">
    <source>
        <dbReference type="ARBA" id="ARBA00022448"/>
    </source>
</evidence>
<proteinExistence type="inferred from homology"/>
<evidence type="ECO:0000256" key="8">
    <source>
        <dbReference type="ARBA" id="ARBA00022989"/>
    </source>
</evidence>
<feature type="transmembrane region" description="Helical" evidence="13">
    <location>
        <begin position="513"/>
        <end position="534"/>
    </location>
</feature>
<evidence type="ECO:0000256" key="7">
    <source>
        <dbReference type="ARBA" id="ARBA00022927"/>
    </source>
</evidence>
<keyword evidence="5 13" id="KW-1003">Cell membrane</keyword>
<dbReference type="InterPro" id="IPR047196">
    <property type="entry name" value="YidC_ALB_C"/>
</dbReference>
<dbReference type="InterPro" id="IPR028055">
    <property type="entry name" value="YidC/Oxa/ALB_C"/>
</dbReference>
<dbReference type="STRING" id="1307763.L21SP4_00551"/>
<evidence type="ECO:0000256" key="10">
    <source>
        <dbReference type="ARBA" id="ARBA00023186"/>
    </source>
</evidence>
<evidence type="ECO:0000256" key="2">
    <source>
        <dbReference type="ARBA" id="ARBA00010527"/>
    </source>
</evidence>
<keyword evidence="7 13" id="KW-0653">Protein transport</keyword>
<reference evidence="18" key="1">
    <citation type="submission" date="2015-02" db="EMBL/GenBank/DDBJ databases">
        <title>Description and complete genome sequence of the first cultured representative of the subdivision 5 of the Verrucomicrobia phylum.</title>
        <authorList>
            <person name="Spring S."/>
            <person name="Bunk B."/>
            <person name="Sproer C."/>
            <person name="Klenk H.-P."/>
        </authorList>
    </citation>
    <scope>NUCLEOTIDE SEQUENCE [LARGE SCALE GENOMIC DNA]</scope>
    <source>
        <strain evidence="18">L21-Fru-AB</strain>
    </source>
</reference>
<dbReference type="EMBL" id="CP010904">
    <property type="protein sequence ID" value="AKJ63823.1"/>
    <property type="molecule type" value="Genomic_DNA"/>
</dbReference>
<dbReference type="HAMAP" id="MF_01810">
    <property type="entry name" value="YidC_type1"/>
    <property type="match status" value="1"/>
</dbReference>
<comment type="subunit">
    <text evidence="13">Interacts with the Sec translocase complex via SecD. Specifically interacts with transmembrane segments of nascent integral membrane proteins during membrane integration.</text>
</comment>
<dbReference type="CDD" id="cd20070">
    <property type="entry name" value="5TM_YidC_Alb3"/>
    <property type="match status" value="1"/>
</dbReference>
<name>A0A0G3EC21_9BACT</name>
<gene>
    <name evidence="13 17" type="primary">yidC</name>
    <name evidence="17" type="ORF">L21SP4_00551</name>
</gene>
<dbReference type="Pfam" id="PF14849">
    <property type="entry name" value="YidC_periplas"/>
    <property type="match status" value="1"/>
</dbReference>
<dbReference type="AlphaFoldDB" id="A0A0G3EC21"/>
<comment type="subcellular location">
    <subcellularLocation>
        <location evidence="1">Cell inner membrane</location>
        <topology evidence="1">Multi-pass membrane protein</topology>
    </subcellularLocation>
    <subcellularLocation>
        <location evidence="13">Cell membrane</location>
        <topology evidence="13">Multi-pass membrane protein</topology>
    </subcellularLocation>
</comment>
<keyword evidence="8 13" id="KW-1133">Transmembrane helix</keyword>
<dbReference type="GO" id="GO:0051205">
    <property type="term" value="P:protein insertion into membrane"/>
    <property type="evidence" value="ECO:0007669"/>
    <property type="project" value="TreeGrafter"/>
</dbReference>